<dbReference type="InterPro" id="IPR027424">
    <property type="entry name" value="Glucose_Oxidase_domain_2"/>
</dbReference>
<accession>A0A2H3JIH5</accession>
<keyword evidence="9" id="KW-0732">Signal</keyword>
<evidence type="ECO:0000256" key="5">
    <source>
        <dbReference type="ARBA" id="ARBA00023002"/>
    </source>
</evidence>
<feature type="active site" description="Proton donor" evidence="6">
    <location>
        <position position="575"/>
    </location>
</feature>
<feature type="signal peptide" evidence="9">
    <location>
        <begin position="1"/>
        <end position="18"/>
    </location>
</feature>
<comment type="similarity">
    <text evidence="2">Belongs to the GMC oxidoreductase family.</text>
</comment>
<dbReference type="Pfam" id="PF00732">
    <property type="entry name" value="GMC_oxred_N"/>
    <property type="match status" value="1"/>
</dbReference>
<feature type="region of interest" description="Disordered" evidence="8">
    <location>
        <begin position="644"/>
        <end position="670"/>
    </location>
</feature>
<evidence type="ECO:0000256" key="8">
    <source>
        <dbReference type="SAM" id="MobiDB-lite"/>
    </source>
</evidence>
<evidence type="ECO:0000256" key="2">
    <source>
        <dbReference type="ARBA" id="ARBA00010790"/>
    </source>
</evidence>
<evidence type="ECO:0000256" key="9">
    <source>
        <dbReference type="SAM" id="SignalP"/>
    </source>
</evidence>
<reference evidence="11 12" key="1">
    <citation type="journal article" date="2012" name="Science">
        <title>The Paleozoic origin of enzymatic lignin decomposition reconstructed from 31 fungal genomes.</title>
        <authorList>
            <person name="Floudas D."/>
            <person name="Binder M."/>
            <person name="Riley R."/>
            <person name="Barry K."/>
            <person name="Blanchette R.A."/>
            <person name="Henrissat B."/>
            <person name="Martinez A.T."/>
            <person name="Otillar R."/>
            <person name="Spatafora J.W."/>
            <person name="Yadav J.S."/>
            <person name="Aerts A."/>
            <person name="Benoit I."/>
            <person name="Boyd A."/>
            <person name="Carlson A."/>
            <person name="Copeland A."/>
            <person name="Coutinho P.M."/>
            <person name="de Vries R.P."/>
            <person name="Ferreira P."/>
            <person name="Findley K."/>
            <person name="Foster B."/>
            <person name="Gaskell J."/>
            <person name="Glotzer D."/>
            <person name="Gorecki P."/>
            <person name="Heitman J."/>
            <person name="Hesse C."/>
            <person name="Hori C."/>
            <person name="Igarashi K."/>
            <person name="Jurgens J.A."/>
            <person name="Kallen N."/>
            <person name="Kersten P."/>
            <person name="Kohler A."/>
            <person name="Kuees U."/>
            <person name="Kumar T.K.A."/>
            <person name="Kuo A."/>
            <person name="LaButti K."/>
            <person name="Larrondo L.F."/>
            <person name="Lindquist E."/>
            <person name="Ling A."/>
            <person name="Lombard V."/>
            <person name="Lucas S."/>
            <person name="Lundell T."/>
            <person name="Martin R."/>
            <person name="McLaughlin D.J."/>
            <person name="Morgenstern I."/>
            <person name="Morin E."/>
            <person name="Murat C."/>
            <person name="Nagy L.G."/>
            <person name="Nolan M."/>
            <person name="Ohm R.A."/>
            <person name="Patyshakuliyeva A."/>
            <person name="Rokas A."/>
            <person name="Ruiz-Duenas F.J."/>
            <person name="Sabat G."/>
            <person name="Salamov A."/>
            <person name="Samejima M."/>
            <person name="Schmutz J."/>
            <person name="Slot J.C."/>
            <person name="St John F."/>
            <person name="Stenlid J."/>
            <person name="Sun H."/>
            <person name="Sun S."/>
            <person name="Syed K."/>
            <person name="Tsang A."/>
            <person name="Wiebenga A."/>
            <person name="Young D."/>
            <person name="Pisabarro A."/>
            <person name="Eastwood D.C."/>
            <person name="Martin F."/>
            <person name="Cullen D."/>
            <person name="Grigoriev I.V."/>
            <person name="Hibbett D.S."/>
        </authorList>
    </citation>
    <scope>NUCLEOTIDE SEQUENCE [LARGE SCALE GENOMIC DNA]</scope>
    <source>
        <strain evidence="11 12">MD-104</strain>
    </source>
</reference>
<comment type="cofactor">
    <cofactor evidence="1 7">
        <name>FAD</name>
        <dbReference type="ChEBI" id="CHEBI:57692"/>
    </cofactor>
</comment>
<organism evidence="11 12">
    <name type="scientific">Wolfiporia cocos (strain MD-104)</name>
    <name type="common">Brown rot fungus</name>
    <dbReference type="NCBI Taxonomy" id="742152"/>
    <lineage>
        <taxon>Eukaryota</taxon>
        <taxon>Fungi</taxon>
        <taxon>Dikarya</taxon>
        <taxon>Basidiomycota</taxon>
        <taxon>Agaricomycotina</taxon>
        <taxon>Agaricomycetes</taxon>
        <taxon>Polyporales</taxon>
        <taxon>Phaeolaceae</taxon>
        <taxon>Wolfiporia</taxon>
    </lineage>
</organism>
<dbReference type="PIRSF" id="PIRSF000137">
    <property type="entry name" value="Alcohol_oxidase"/>
    <property type="match status" value="1"/>
</dbReference>
<dbReference type="Gene3D" id="4.10.450.10">
    <property type="entry name" value="Glucose Oxidase, domain 2"/>
    <property type="match status" value="1"/>
</dbReference>
<keyword evidence="3" id="KW-0285">Flavoprotein</keyword>
<evidence type="ECO:0000313" key="12">
    <source>
        <dbReference type="Proteomes" id="UP000218811"/>
    </source>
</evidence>
<dbReference type="PANTHER" id="PTHR11552">
    <property type="entry name" value="GLUCOSE-METHANOL-CHOLINE GMC OXIDOREDUCTASE"/>
    <property type="match status" value="1"/>
</dbReference>
<dbReference type="InterPro" id="IPR036188">
    <property type="entry name" value="FAD/NAD-bd_sf"/>
</dbReference>
<feature type="binding site" evidence="7">
    <location>
        <position position="283"/>
    </location>
    <ligand>
        <name>FAD</name>
        <dbReference type="ChEBI" id="CHEBI:57692"/>
    </ligand>
</feature>
<sequence length="698" mass="74268">MRALALLLAAVSVHSVAGHATRRRDSHNDLYKRAIARRNIVLDGSIADSYDYVIVGGGTAGLVLAARLSEDSNTTVLVLEAGDTGEAVQDQIDIPSFAYYNSLIGTSYDWNYETVPQPNASNRELSWPRGKVLGGSSAVNGMYLVRPSEVEVDAWASMVENGSIWSWDNLYDAMKKSETYTPPVTTVDDVAHIEYQNSSHGFSGPLHASYPGYMMPQVGNWTSTFNNVGVMTSTDPDGGDGWGAFVATSAINPSNWTRSYSRNAYIDPLPPRSNLAILPNATVTRLVFTNSTGGNLTATSVEYASYRGAATQSVSVSKEVILAAGAIGSPQILMLSGVGPADVLQAAGVTVQKELPGVGQHLQDHIYAEVTWKTNEQTAATIYYANYSDDTPTVSTPFLSFINSATAYVNLSTLVAEPDTYASEIADAVNTNAASLVPSQYSEVVEGYKAIYNITAQKLLTSSVGQMEILLSLTGAGQYDQQVVSVQAALQHPFSQGRLYINSSDAFDYPIINPQYLSHNADLVLLRQGLKFCRTIGNTSPLSAAMGEEVSPGSSVNTDEEWEEWLAQNIYTEYHPSCSCAMLPESQGGVVDAQLKVYGLNNVRVADSSVFPFEFSAHLQAPTYGLAEQAASLIKGTYVNADAPSSSSSSSSTSTASSSTGSSSSTSKKNGAVSALRQPSWAASLGVATLVVLSALAL</sequence>
<dbReference type="PANTHER" id="PTHR11552:SF218">
    <property type="entry name" value="GLUCOSE-METHANOL-CHOLINE OXIDOREDUCTASE N-TERMINAL DOMAIN-CONTAINING PROTEIN"/>
    <property type="match status" value="1"/>
</dbReference>
<feature type="domain" description="Glucose-methanol-choline oxidoreductase N-terminal" evidence="10">
    <location>
        <begin position="325"/>
        <end position="339"/>
    </location>
</feature>
<feature type="binding site" evidence="7">
    <location>
        <position position="132"/>
    </location>
    <ligand>
        <name>FAD</name>
        <dbReference type="ChEBI" id="CHEBI:57692"/>
    </ligand>
</feature>
<gene>
    <name evidence="11" type="ORF">WOLCODRAFT_28614</name>
</gene>
<keyword evidence="12" id="KW-1185">Reference proteome</keyword>
<dbReference type="InterPro" id="IPR007867">
    <property type="entry name" value="GMC_OxRtase_C"/>
</dbReference>
<dbReference type="GO" id="GO:0016614">
    <property type="term" value="F:oxidoreductase activity, acting on CH-OH group of donors"/>
    <property type="evidence" value="ECO:0007669"/>
    <property type="project" value="InterPro"/>
</dbReference>
<feature type="active site" description="Proton acceptor" evidence="6">
    <location>
        <position position="618"/>
    </location>
</feature>
<keyword evidence="4 7" id="KW-0274">FAD</keyword>
<name>A0A2H3JIH5_WOLCO</name>
<dbReference type="OrthoDB" id="269227at2759"/>
<dbReference type="Pfam" id="PF05199">
    <property type="entry name" value="GMC_oxred_C"/>
    <property type="match status" value="1"/>
</dbReference>
<protein>
    <submittedName>
        <fullName evidence="11">GMC oxidoreductase</fullName>
    </submittedName>
</protein>
<keyword evidence="5" id="KW-0560">Oxidoreductase</keyword>
<evidence type="ECO:0000313" key="11">
    <source>
        <dbReference type="EMBL" id="PCH36474.1"/>
    </source>
</evidence>
<feature type="compositionally biased region" description="Low complexity" evidence="8">
    <location>
        <begin position="645"/>
        <end position="667"/>
    </location>
</feature>
<dbReference type="EMBL" id="KB467876">
    <property type="protein sequence ID" value="PCH36474.1"/>
    <property type="molecule type" value="Genomic_DNA"/>
</dbReference>
<dbReference type="Gene3D" id="3.30.560.10">
    <property type="entry name" value="Glucose Oxidase, domain 3"/>
    <property type="match status" value="1"/>
</dbReference>
<feature type="chain" id="PRO_5013924420" evidence="9">
    <location>
        <begin position="19"/>
        <end position="698"/>
    </location>
</feature>
<dbReference type="SUPFAM" id="SSF54373">
    <property type="entry name" value="FAD-linked reductases, C-terminal domain"/>
    <property type="match status" value="1"/>
</dbReference>
<dbReference type="InterPro" id="IPR000172">
    <property type="entry name" value="GMC_OxRdtase_N"/>
</dbReference>
<dbReference type="InterPro" id="IPR012132">
    <property type="entry name" value="GMC_OxRdtase"/>
</dbReference>
<evidence type="ECO:0000256" key="7">
    <source>
        <dbReference type="PIRSR" id="PIRSR000137-2"/>
    </source>
</evidence>
<dbReference type="AlphaFoldDB" id="A0A2H3JIH5"/>
<evidence type="ECO:0000259" key="10">
    <source>
        <dbReference type="PROSITE" id="PS00624"/>
    </source>
</evidence>
<dbReference type="Gene3D" id="3.50.50.60">
    <property type="entry name" value="FAD/NAD(P)-binding domain"/>
    <property type="match status" value="1"/>
</dbReference>
<dbReference type="OMA" id="TDPDPNM"/>
<evidence type="ECO:0000256" key="6">
    <source>
        <dbReference type="PIRSR" id="PIRSR000137-1"/>
    </source>
</evidence>
<dbReference type="PROSITE" id="PS00624">
    <property type="entry name" value="GMC_OXRED_2"/>
    <property type="match status" value="1"/>
</dbReference>
<evidence type="ECO:0000256" key="4">
    <source>
        <dbReference type="ARBA" id="ARBA00022827"/>
    </source>
</evidence>
<dbReference type="Proteomes" id="UP000218811">
    <property type="component" value="Unassembled WGS sequence"/>
</dbReference>
<dbReference type="SUPFAM" id="SSF51905">
    <property type="entry name" value="FAD/NAD(P)-binding domain"/>
    <property type="match status" value="1"/>
</dbReference>
<evidence type="ECO:0000256" key="1">
    <source>
        <dbReference type="ARBA" id="ARBA00001974"/>
    </source>
</evidence>
<dbReference type="STRING" id="742152.A0A2H3JIH5"/>
<evidence type="ECO:0000256" key="3">
    <source>
        <dbReference type="ARBA" id="ARBA00022630"/>
    </source>
</evidence>
<proteinExistence type="inferred from homology"/>
<dbReference type="GO" id="GO:0050660">
    <property type="term" value="F:flavin adenine dinucleotide binding"/>
    <property type="evidence" value="ECO:0007669"/>
    <property type="project" value="InterPro"/>
</dbReference>